<dbReference type="STRING" id="419479.SAMN04488563_5742"/>
<gene>
    <name evidence="3" type="ORF">SAMN04488563_5742</name>
</gene>
<dbReference type="AlphaFoldDB" id="A0A1H2LBQ7"/>
<dbReference type="GO" id="GO:0005829">
    <property type="term" value="C:cytosol"/>
    <property type="evidence" value="ECO:0007669"/>
    <property type="project" value="TreeGrafter"/>
</dbReference>
<feature type="domain" description="Pyridoxamine 5'-phosphate oxidase N-terminal" evidence="2">
    <location>
        <begin position="6"/>
        <end position="134"/>
    </location>
</feature>
<reference evidence="4" key="1">
    <citation type="submission" date="2016-10" db="EMBL/GenBank/DDBJ databases">
        <authorList>
            <person name="Varghese N."/>
            <person name="Submissions S."/>
        </authorList>
    </citation>
    <scope>NUCLEOTIDE SEQUENCE [LARGE SCALE GENOMIC DNA]</scope>
    <source>
        <strain evidence="4">DSM 45079</strain>
    </source>
</reference>
<organism evidence="3 4">
    <name type="scientific">Jiangella alkaliphila</name>
    <dbReference type="NCBI Taxonomy" id="419479"/>
    <lineage>
        <taxon>Bacteria</taxon>
        <taxon>Bacillati</taxon>
        <taxon>Actinomycetota</taxon>
        <taxon>Actinomycetes</taxon>
        <taxon>Jiangellales</taxon>
        <taxon>Jiangellaceae</taxon>
        <taxon>Jiangella</taxon>
    </lineage>
</organism>
<dbReference type="GO" id="GO:0070967">
    <property type="term" value="F:coenzyme F420 binding"/>
    <property type="evidence" value="ECO:0007669"/>
    <property type="project" value="TreeGrafter"/>
</dbReference>
<dbReference type="InterPro" id="IPR019920">
    <property type="entry name" value="F420-binding_dom_put"/>
</dbReference>
<dbReference type="Gene3D" id="2.30.110.10">
    <property type="entry name" value="Electron Transport, Fmn-binding Protein, Chain A"/>
    <property type="match status" value="1"/>
</dbReference>
<accession>A0A1H2LBQ7</accession>
<dbReference type="InterPro" id="IPR011576">
    <property type="entry name" value="Pyridox_Oxase_N"/>
</dbReference>
<keyword evidence="1" id="KW-0560">Oxidoreductase</keyword>
<dbReference type="SUPFAM" id="SSF50475">
    <property type="entry name" value="FMN-binding split barrel"/>
    <property type="match status" value="1"/>
</dbReference>
<dbReference type="GO" id="GO:0016627">
    <property type="term" value="F:oxidoreductase activity, acting on the CH-CH group of donors"/>
    <property type="evidence" value="ECO:0007669"/>
    <property type="project" value="TreeGrafter"/>
</dbReference>
<dbReference type="OrthoDB" id="157302at2"/>
<dbReference type="Pfam" id="PF01243">
    <property type="entry name" value="PNPOx_N"/>
    <property type="match status" value="1"/>
</dbReference>
<evidence type="ECO:0000313" key="3">
    <source>
        <dbReference type="EMBL" id="SDU78244.1"/>
    </source>
</evidence>
<name>A0A1H2LBQ7_9ACTN</name>
<protein>
    <submittedName>
        <fullName evidence="3">PPOX class probable F420-dependent enzyme</fullName>
    </submittedName>
</protein>
<dbReference type="PANTHER" id="PTHR35176:SF1">
    <property type="entry name" value="F420H(2)-DEPENDENT BILIVERDIN REDUCTASE"/>
    <property type="match status" value="1"/>
</dbReference>
<dbReference type="EMBL" id="LT629791">
    <property type="protein sequence ID" value="SDU78244.1"/>
    <property type="molecule type" value="Genomic_DNA"/>
</dbReference>
<sequence>MTTMTDDEWRSFVAAGTRLAHVALTRPDGRPHVTPVCFVLDGDELAFALSPGSVKGRSLARDGRVALCISDENQPYGFVTIEGEARISAEPDQIRHVAAGIAGRYYPGQPADAVADSFVHEGFTAVRITITHVIARSGLG</sequence>
<dbReference type="InterPro" id="IPR012349">
    <property type="entry name" value="Split_barrel_FMN-bd"/>
</dbReference>
<dbReference type="NCBIfam" id="TIGR03618">
    <property type="entry name" value="Rv1155_F420"/>
    <property type="match status" value="1"/>
</dbReference>
<dbReference type="Proteomes" id="UP000182977">
    <property type="component" value="Chromosome I"/>
</dbReference>
<evidence type="ECO:0000313" key="4">
    <source>
        <dbReference type="Proteomes" id="UP000182977"/>
    </source>
</evidence>
<keyword evidence="4" id="KW-1185">Reference proteome</keyword>
<dbReference type="PANTHER" id="PTHR35176">
    <property type="entry name" value="HEME OXYGENASE HI_0854-RELATED"/>
    <property type="match status" value="1"/>
</dbReference>
<proteinExistence type="predicted"/>
<evidence type="ECO:0000256" key="1">
    <source>
        <dbReference type="ARBA" id="ARBA00023002"/>
    </source>
</evidence>
<evidence type="ECO:0000259" key="2">
    <source>
        <dbReference type="Pfam" id="PF01243"/>
    </source>
</evidence>
<dbReference type="InterPro" id="IPR052019">
    <property type="entry name" value="F420H2_bilvrd_red/Heme_oxyg"/>
</dbReference>